<evidence type="ECO:0000256" key="3">
    <source>
        <dbReference type="ARBA" id="ARBA00022490"/>
    </source>
</evidence>
<feature type="compositionally biased region" description="Acidic residues" evidence="9">
    <location>
        <begin position="1087"/>
        <end position="1097"/>
    </location>
</feature>
<comment type="subcellular location">
    <subcellularLocation>
        <location evidence="1">Cytoplasm</location>
    </subcellularLocation>
</comment>
<evidence type="ECO:0000259" key="13">
    <source>
        <dbReference type="PROSITE" id="PS50191"/>
    </source>
</evidence>
<dbReference type="CDD" id="cd11856">
    <property type="entry name" value="SH3_p47phox_like"/>
    <property type="match status" value="1"/>
</dbReference>
<dbReference type="InterPro" id="IPR001452">
    <property type="entry name" value="SH3_domain"/>
</dbReference>
<dbReference type="InterPro" id="IPR036028">
    <property type="entry name" value="SH3-like_dom_sf"/>
</dbReference>
<dbReference type="InterPro" id="IPR051336">
    <property type="entry name" value="RhoGEF_Guanine_NuclExch_SF"/>
</dbReference>
<dbReference type="PANTHER" id="PTHR22826">
    <property type="entry name" value="RHO GUANINE EXCHANGE FACTOR-RELATED"/>
    <property type="match status" value="1"/>
</dbReference>
<evidence type="ECO:0000256" key="6">
    <source>
        <dbReference type="ARBA" id="ARBA00049987"/>
    </source>
</evidence>
<organism evidence="14 15">
    <name type="scientific">Priapulus caudatus</name>
    <name type="common">Priapulid worm</name>
    <dbReference type="NCBI Taxonomy" id="37621"/>
    <lineage>
        <taxon>Eukaryota</taxon>
        <taxon>Metazoa</taxon>
        <taxon>Ecdysozoa</taxon>
        <taxon>Scalidophora</taxon>
        <taxon>Priapulida</taxon>
        <taxon>Priapulimorpha</taxon>
        <taxon>Priapulimorphida</taxon>
        <taxon>Priapulidae</taxon>
        <taxon>Priapulus</taxon>
    </lineage>
</organism>
<feature type="coiled-coil region" evidence="8">
    <location>
        <begin position="429"/>
        <end position="456"/>
    </location>
</feature>
<protein>
    <submittedName>
        <fullName evidence="15">Guanine nucleotide exchange factor DBS-like isoform X1</fullName>
    </submittedName>
</protein>
<keyword evidence="3" id="KW-0963">Cytoplasm</keyword>
<dbReference type="InterPro" id="IPR035899">
    <property type="entry name" value="DBL_dom_sf"/>
</dbReference>
<dbReference type="Gene3D" id="2.30.29.30">
    <property type="entry name" value="Pleckstrin-homology domain (PH domain)/Phosphotyrosine-binding domain (PTB)"/>
    <property type="match status" value="1"/>
</dbReference>
<dbReference type="Gene3D" id="1.20.900.10">
    <property type="entry name" value="Dbl homology (DH) domain"/>
    <property type="match status" value="1"/>
</dbReference>
<evidence type="ECO:0000256" key="4">
    <source>
        <dbReference type="ARBA" id="ARBA00022553"/>
    </source>
</evidence>
<evidence type="ECO:0000259" key="11">
    <source>
        <dbReference type="PROSITE" id="PS50003"/>
    </source>
</evidence>
<feature type="domain" description="SH3" evidence="10">
    <location>
        <begin position="1121"/>
        <end position="1181"/>
    </location>
</feature>
<dbReference type="GeneID" id="106821195"/>
<dbReference type="Gene3D" id="2.30.30.40">
    <property type="entry name" value="SH3 Domains"/>
    <property type="match status" value="1"/>
</dbReference>
<dbReference type="Pfam" id="PF00435">
    <property type="entry name" value="Spectrin"/>
    <property type="match status" value="1"/>
</dbReference>
<feature type="compositionally biased region" description="Polar residues" evidence="9">
    <location>
        <begin position="1026"/>
        <end position="1037"/>
    </location>
</feature>
<dbReference type="PROSITE" id="PS50191">
    <property type="entry name" value="CRAL_TRIO"/>
    <property type="match status" value="1"/>
</dbReference>
<keyword evidence="5" id="KW-0344">Guanine-nucleotide releasing factor</keyword>
<feature type="domain" description="PH" evidence="11">
    <location>
        <begin position="882"/>
        <end position="1002"/>
    </location>
</feature>
<dbReference type="PROSITE" id="PS50010">
    <property type="entry name" value="DH_2"/>
    <property type="match status" value="1"/>
</dbReference>
<dbReference type="Proteomes" id="UP000695022">
    <property type="component" value="Unplaced"/>
</dbReference>
<evidence type="ECO:0000256" key="9">
    <source>
        <dbReference type="SAM" id="MobiDB-lite"/>
    </source>
</evidence>
<dbReference type="SMART" id="SM00150">
    <property type="entry name" value="SPEC"/>
    <property type="match status" value="1"/>
</dbReference>
<dbReference type="Pfam" id="PF00621">
    <property type="entry name" value="RhoGEF"/>
    <property type="match status" value="1"/>
</dbReference>
<evidence type="ECO:0000256" key="8">
    <source>
        <dbReference type="SAM" id="Coils"/>
    </source>
</evidence>
<dbReference type="SMART" id="SM00326">
    <property type="entry name" value="SH3"/>
    <property type="match status" value="1"/>
</dbReference>
<dbReference type="InterPro" id="IPR001849">
    <property type="entry name" value="PH_domain"/>
</dbReference>
<dbReference type="SMART" id="SM00233">
    <property type="entry name" value="PH"/>
    <property type="match status" value="1"/>
</dbReference>
<dbReference type="InterPro" id="IPR001251">
    <property type="entry name" value="CRAL-TRIO_dom"/>
</dbReference>
<dbReference type="CDD" id="cd00160">
    <property type="entry name" value="RhoGEF"/>
    <property type="match status" value="1"/>
</dbReference>
<dbReference type="PROSITE" id="PS50003">
    <property type="entry name" value="PH_DOMAIN"/>
    <property type="match status" value="1"/>
</dbReference>
<dbReference type="SUPFAM" id="SSF48065">
    <property type="entry name" value="DBL homology domain (DH-domain)"/>
    <property type="match status" value="1"/>
</dbReference>
<dbReference type="InterPro" id="IPR011993">
    <property type="entry name" value="PH-like_dom_sf"/>
</dbReference>
<evidence type="ECO:0000313" key="15">
    <source>
        <dbReference type="RefSeq" id="XP_014681377.1"/>
    </source>
</evidence>
<dbReference type="InterPro" id="IPR055251">
    <property type="entry name" value="SOS1_NGEF_PH"/>
</dbReference>
<dbReference type="Gene3D" id="3.40.525.10">
    <property type="entry name" value="CRAL-TRIO lipid binding domain"/>
    <property type="match status" value="1"/>
</dbReference>
<dbReference type="InterPro" id="IPR002017">
    <property type="entry name" value="Spectrin_repeat"/>
</dbReference>
<dbReference type="PROSITE" id="PS50002">
    <property type="entry name" value="SH3"/>
    <property type="match status" value="1"/>
</dbReference>
<evidence type="ECO:0000259" key="12">
    <source>
        <dbReference type="PROSITE" id="PS50010"/>
    </source>
</evidence>
<feature type="region of interest" description="Disordered" evidence="9">
    <location>
        <begin position="1087"/>
        <end position="1118"/>
    </location>
</feature>
<dbReference type="Gene3D" id="1.20.58.60">
    <property type="match status" value="1"/>
</dbReference>
<dbReference type="SUPFAM" id="SSF52087">
    <property type="entry name" value="CRAL/TRIO domain"/>
    <property type="match status" value="1"/>
</dbReference>
<evidence type="ECO:0000256" key="7">
    <source>
        <dbReference type="PROSITE-ProRule" id="PRU00192"/>
    </source>
</evidence>
<feature type="compositionally biased region" description="Basic residues" evidence="9">
    <location>
        <begin position="638"/>
        <end position="649"/>
    </location>
</feature>
<dbReference type="PROSITE" id="PS00741">
    <property type="entry name" value="DH_1"/>
    <property type="match status" value="1"/>
</dbReference>
<keyword evidence="8" id="KW-0175">Coiled coil</keyword>
<dbReference type="InterPro" id="IPR036865">
    <property type="entry name" value="CRAL-TRIO_dom_sf"/>
</dbReference>
<dbReference type="InterPro" id="IPR000219">
    <property type="entry name" value="DH_dom"/>
</dbReference>
<dbReference type="CDD" id="cd00176">
    <property type="entry name" value="SPEC"/>
    <property type="match status" value="1"/>
</dbReference>
<evidence type="ECO:0000259" key="10">
    <source>
        <dbReference type="PROSITE" id="PS50002"/>
    </source>
</evidence>
<dbReference type="SUPFAM" id="SSF50044">
    <property type="entry name" value="SH3-domain"/>
    <property type="match status" value="1"/>
</dbReference>
<feature type="region of interest" description="Disordered" evidence="9">
    <location>
        <begin position="1019"/>
        <end position="1042"/>
    </location>
</feature>
<evidence type="ECO:0000256" key="5">
    <source>
        <dbReference type="ARBA" id="ARBA00022658"/>
    </source>
</evidence>
<keyword evidence="2 7" id="KW-0728">SH3 domain</keyword>
<dbReference type="RefSeq" id="XP_014681377.1">
    <property type="nucleotide sequence ID" value="XM_014825891.1"/>
</dbReference>
<dbReference type="PANTHER" id="PTHR22826:SF211">
    <property type="entry name" value="LD43457P"/>
    <property type="match status" value="1"/>
</dbReference>
<keyword evidence="4" id="KW-0597">Phosphoprotein</keyword>
<dbReference type="InterPro" id="IPR018159">
    <property type="entry name" value="Spectrin/alpha-actinin"/>
</dbReference>
<evidence type="ECO:0000256" key="2">
    <source>
        <dbReference type="ARBA" id="ARBA00022443"/>
    </source>
</evidence>
<dbReference type="Pfam" id="PF23289">
    <property type="entry name" value="Spectrin_5"/>
    <property type="match status" value="1"/>
</dbReference>
<accession>A0ABM1FAA6</accession>
<dbReference type="Pfam" id="PF22697">
    <property type="entry name" value="SOS1_NGEF_PH"/>
    <property type="match status" value="1"/>
</dbReference>
<dbReference type="SMART" id="SM00325">
    <property type="entry name" value="RhoGEF"/>
    <property type="match status" value="1"/>
</dbReference>
<name>A0ABM1FAA6_PRICU</name>
<dbReference type="SUPFAM" id="SSF50729">
    <property type="entry name" value="PH domain-like"/>
    <property type="match status" value="1"/>
</dbReference>
<keyword evidence="14" id="KW-1185">Reference proteome</keyword>
<dbReference type="CDD" id="cd00170">
    <property type="entry name" value="SEC14"/>
    <property type="match status" value="1"/>
</dbReference>
<dbReference type="Pfam" id="PF13716">
    <property type="entry name" value="CRAL_TRIO_2"/>
    <property type="match status" value="1"/>
</dbReference>
<dbReference type="Pfam" id="PF00018">
    <property type="entry name" value="SH3_1"/>
    <property type="match status" value="1"/>
</dbReference>
<dbReference type="SUPFAM" id="SSF46966">
    <property type="entry name" value="Spectrin repeat"/>
    <property type="match status" value="1"/>
</dbReference>
<feature type="region of interest" description="Disordered" evidence="9">
    <location>
        <begin position="604"/>
        <end position="685"/>
    </location>
</feature>
<gene>
    <name evidence="15" type="primary">LOC106821195</name>
</gene>
<reference evidence="15" key="1">
    <citation type="submission" date="2025-08" db="UniProtKB">
        <authorList>
            <consortium name="RefSeq"/>
        </authorList>
    </citation>
    <scope>IDENTIFICATION</scope>
</reference>
<proteinExistence type="inferred from homology"/>
<dbReference type="InterPro" id="IPR056466">
    <property type="entry name" value="Spectrin_DBS"/>
</dbReference>
<dbReference type="SMART" id="SM00516">
    <property type="entry name" value="SEC14"/>
    <property type="match status" value="1"/>
</dbReference>
<evidence type="ECO:0000313" key="14">
    <source>
        <dbReference type="Proteomes" id="UP000695022"/>
    </source>
</evidence>
<evidence type="ECO:0000256" key="1">
    <source>
        <dbReference type="ARBA" id="ARBA00004496"/>
    </source>
</evidence>
<feature type="domain" description="DH" evidence="12">
    <location>
        <begin position="688"/>
        <end position="870"/>
    </location>
</feature>
<dbReference type="InterPro" id="IPR001331">
    <property type="entry name" value="GDS_CDC24_CS"/>
</dbReference>
<feature type="compositionally biased region" description="Low complexity" evidence="9">
    <location>
        <begin position="606"/>
        <end position="620"/>
    </location>
</feature>
<comment type="similarity">
    <text evidence="6">Belongs to the MCF2 family.</text>
</comment>
<sequence>MPATSSAQIEQNIEIFVENFRKGMYSQQLSAESQSSGDTVIGGTTVKSRCSSSDTSEGAAPSEVSDCKYDTCSSEWHCDSSSFASSSGDYWETSETDDLIMDENGCNLSICDVSDLLQARYAFISGGKARNGSPIITFPDVQNFCNISEADYQKLVTYLTSVCTSLRVQDADLGFVLVIDRRNDKWSAVRAALLKISMFFPGLIQLVFVVRPAGFFQKAISEVGYKFVKDEYKFRVIMCTSIEELQDYVDRDQLTEDLGGYIIYNHNVWIEHRSAIEKFSANTQIISHSLRELANKLTETELPNDVESTEALLLAQGNQRDDIKDDLTSAMRHGETLLKCLRRPLSQGDGRGSYPDKLTNIAALDRLLVQLEETERVFDSFWQKHELKLQQCLQLRKFEQEFRVLSGQLVKAEAGLTTMTDTGVSVMCCDELLTDLKKLEANVKETLQKAEKLESGGEYLIQNDHYAVDSIRPKCAELRCMRHSLERHLERRFEMLQKSRDLHERIEKANKWCTRGIDLLATQQLERCHTADACEVGIRQLEEFMNSAYDIRLNNPKEFHTVFENIVTSETKALVQQVLKRIEDVQVMLEKRKRSLKKVVERPTRAVQPVMPEPAAAAPVHEPRGRQGATPADGEVKRRWHGKKSRNHPKMQIEVVRRSAGSDDSGFVPEAESENSSTTSETDSLHAKRGLVMRELFETERAYVAELKSIIEGYVQQMENPEWQDLIPVSLIGKAETLFGNLEELYQFHNDVFLKDLEQCVSNPSLVGQCFVARKEDFHDRYSVYCQNKLYSETLRRKCGDNNAFFKECQKRLGHRLPLGAYLLKPVQRITKYQLLLKEMLRYTDNEDGNCDIQEALHAMLGVLKYVNDIMHQAAITGFCGNLSELGRLLMQASFNIWTEHKKDRISALRFKPMLRHMFLYENAILFCKKREGLRDAQKSGYCFKHAMEMSEIGLTENFKGDKGDKSKFEVWTHNRAEVYTIQADTAEIKEVWVTEIKNLLLRQFNAIKGEAAMQHVQKKAEGATLHSSSSIGQKLSDSGHRQANHRLLTKAKTWGHLQRPANPFLTLGVGNMAASEAPTMPAFLNEDETEEDEGWSTDDHSGNSDEPEPQCLSNRSSQGESLPLYVALADYMAIDFGELSMTEGEMVEVVKLSEDGWWFVRSLAGQSGWAPGSYLEPVNKRHSRTSTGSSIDSGGDSLLKLCPGAAANVGVAGQRTSL</sequence>
<feature type="domain" description="CRAL-TRIO" evidence="13">
    <location>
        <begin position="113"/>
        <end position="266"/>
    </location>
</feature>